<dbReference type="Proteomes" id="UP000806211">
    <property type="component" value="Unassembled WGS sequence"/>
</dbReference>
<comment type="caution">
    <text evidence="1">The sequence shown here is derived from an EMBL/GenBank/DDBJ whole genome shotgun (WGS) entry which is preliminary data.</text>
</comment>
<dbReference type="GO" id="GO:0004519">
    <property type="term" value="F:endonuclease activity"/>
    <property type="evidence" value="ECO:0007669"/>
    <property type="project" value="UniProtKB-KW"/>
</dbReference>
<dbReference type="RefSeq" id="WP_193536721.1">
    <property type="nucleotide sequence ID" value="NZ_JADCKF010000003.1"/>
</dbReference>
<protein>
    <submittedName>
        <fullName evidence="1">HNH endonuclease</fullName>
    </submittedName>
</protein>
<evidence type="ECO:0000313" key="1">
    <source>
        <dbReference type="EMBL" id="MBE5055277.1"/>
    </source>
</evidence>
<proteinExistence type="predicted"/>
<reference evidence="1 2" key="1">
    <citation type="submission" date="2020-10" db="EMBL/GenBank/DDBJ databases">
        <title>ChiBAC.</title>
        <authorList>
            <person name="Zenner C."/>
            <person name="Hitch T.C.A."/>
            <person name="Clavel T."/>
        </authorList>
    </citation>
    <scope>NUCLEOTIDE SEQUENCE [LARGE SCALE GENOMIC DNA]</scope>
    <source>
        <strain evidence="1 2">DSM 107456</strain>
    </source>
</reference>
<accession>A0ABR9R9B1</accession>
<dbReference type="PROSITE" id="PS51257">
    <property type="entry name" value="PROKAR_LIPOPROTEIN"/>
    <property type="match status" value="1"/>
</dbReference>
<keyword evidence="1" id="KW-0378">Hydrolase</keyword>
<keyword evidence="2" id="KW-1185">Reference proteome</keyword>
<sequence length="249" mass="28296">MKAFAKAFYNSNAWQACRAAYIAQRRLLDGGMCENCGEAPGEELHHTTFLTPGNIHDAEVTLNPEKLKWLCKECHFKAHREAIVRGFQKRKNRKVLTNGVYFGADGQPIPQRVVIVWGPPAGGKSTYIREHMDPTDLVIDLDLIRQALTMGGRDSTSNNLVALALLVREFLFGQIERREAVVDCKTVWIAATLPNRAEREGLAKRLRAELIFVGQPMGLCIERAMSDLERTDKLLQREIIERWFEQYEA</sequence>
<keyword evidence="1" id="KW-0540">Nuclease</keyword>
<dbReference type="InterPro" id="IPR027417">
    <property type="entry name" value="P-loop_NTPase"/>
</dbReference>
<organism evidence="1 2">
    <name type="scientific">Pseudoflavonifractor gallinarum</name>
    <dbReference type="NCBI Taxonomy" id="2779352"/>
    <lineage>
        <taxon>Bacteria</taxon>
        <taxon>Bacillati</taxon>
        <taxon>Bacillota</taxon>
        <taxon>Clostridia</taxon>
        <taxon>Eubacteriales</taxon>
        <taxon>Oscillospiraceae</taxon>
        <taxon>Pseudoflavonifractor</taxon>
    </lineage>
</organism>
<dbReference type="EMBL" id="JADCKF010000003">
    <property type="protein sequence ID" value="MBE5055277.1"/>
    <property type="molecule type" value="Genomic_DNA"/>
</dbReference>
<name>A0ABR9R9B1_9FIRM</name>
<dbReference type="Gene3D" id="3.40.50.300">
    <property type="entry name" value="P-loop containing nucleotide triphosphate hydrolases"/>
    <property type="match status" value="1"/>
</dbReference>
<dbReference type="SUPFAM" id="SSF52540">
    <property type="entry name" value="P-loop containing nucleoside triphosphate hydrolases"/>
    <property type="match status" value="1"/>
</dbReference>
<gene>
    <name evidence="1" type="ORF">INF37_04600</name>
</gene>
<keyword evidence="1" id="KW-0255">Endonuclease</keyword>
<evidence type="ECO:0000313" key="2">
    <source>
        <dbReference type="Proteomes" id="UP000806211"/>
    </source>
</evidence>